<dbReference type="Proteomes" id="UP000461443">
    <property type="component" value="Unassembled WGS sequence"/>
</dbReference>
<evidence type="ECO:0000313" key="3">
    <source>
        <dbReference type="Proteomes" id="UP000461443"/>
    </source>
</evidence>
<name>A0A845SBU1_9GAMM</name>
<dbReference type="EMBL" id="WUBS01000003">
    <property type="protein sequence ID" value="NDL62303.1"/>
    <property type="molecule type" value="Genomic_DNA"/>
</dbReference>
<reference evidence="2 3" key="2">
    <citation type="submission" date="2020-02" db="EMBL/GenBank/DDBJ databases">
        <title>The new genus of Enterobacteriales.</title>
        <authorList>
            <person name="Kim I.S."/>
        </authorList>
    </citation>
    <scope>NUCLEOTIDE SEQUENCE [LARGE SCALE GENOMIC DNA]</scope>
    <source>
        <strain evidence="2 3">SAP-6</strain>
    </source>
</reference>
<comment type="caution">
    <text evidence="2">The sequence shown here is derived from an EMBL/GenBank/DDBJ whole genome shotgun (WGS) entry which is preliminary data.</text>
</comment>
<accession>A0A845SBU1</accession>
<keyword evidence="3" id="KW-1185">Reference proteome</keyword>
<proteinExistence type="predicted"/>
<evidence type="ECO:0000256" key="1">
    <source>
        <dbReference type="SAM" id="MobiDB-lite"/>
    </source>
</evidence>
<evidence type="ECO:0000313" key="2">
    <source>
        <dbReference type="EMBL" id="NDL62303.1"/>
    </source>
</evidence>
<protein>
    <submittedName>
        <fullName evidence="2">Uncharacterized protein</fullName>
    </submittedName>
</protein>
<organism evidence="2 3">
    <name type="scientific">Acerihabitans arboris</name>
    <dbReference type="NCBI Taxonomy" id="2691583"/>
    <lineage>
        <taxon>Bacteria</taxon>
        <taxon>Pseudomonadati</taxon>
        <taxon>Pseudomonadota</taxon>
        <taxon>Gammaproteobacteria</taxon>
        <taxon>Enterobacterales</taxon>
        <taxon>Pectobacteriaceae</taxon>
        <taxon>Acerihabitans</taxon>
    </lineage>
</organism>
<dbReference type="RefSeq" id="WP_162365011.1">
    <property type="nucleotide sequence ID" value="NZ_WUBS01000003.1"/>
</dbReference>
<gene>
    <name evidence="2" type="ORF">GRH90_05985</name>
</gene>
<feature type="region of interest" description="Disordered" evidence="1">
    <location>
        <begin position="13"/>
        <end position="36"/>
    </location>
</feature>
<sequence>MLIDPAGYAHIYGDSLRPGPSGEGASRPSTRRDKFFSPGANTLSALAARLTRARGPCPEAVARARDRDLVQNPQGGRVLFSPPKVHNTSNAVVRAPNIIIATTDHLAQVIQGLRANSHYETLEFILGKDEHQGIISYFNCIDQYTLLLVIIDKFKAYIEQQKSFIFKKIVGVVEAWPDSIKMKKGLFSIKGRFWPHFCREALNYLPHEIYPFIYAYLLEKMRSFPAKYRIGVFTQLMHSVHYLPGKSNWVSNTEIFHRMLAECEHYPMRKRTILVTQLIKKLIVLPENHQLEVLAFIWQKTQLMLANEFLWLIEKEIAYFYYHGLMNTLLNRNNLRFFDEIACKYYPKVTDKIPNAAAW</sequence>
<dbReference type="AlphaFoldDB" id="A0A845SBU1"/>
<reference evidence="2 3" key="1">
    <citation type="submission" date="2019-12" db="EMBL/GenBank/DDBJ databases">
        <authorList>
            <person name="Lee S.D."/>
        </authorList>
    </citation>
    <scope>NUCLEOTIDE SEQUENCE [LARGE SCALE GENOMIC DNA]</scope>
    <source>
        <strain evidence="2 3">SAP-6</strain>
    </source>
</reference>